<organism evidence="2 3">
    <name type="scientific">Pseudopithomyces chartarum</name>
    <dbReference type="NCBI Taxonomy" id="1892770"/>
    <lineage>
        <taxon>Eukaryota</taxon>
        <taxon>Fungi</taxon>
        <taxon>Dikarya</taxon>
        <taxon>Ascomycota</taxon>
        <taxon>Pezizomycotina</taxon>
        <taxon>Dothideomycetes</taxon>
        <taxon>Pleosporomycetidae</taxon>
        <taxon>Pleosporales</taxon>
        <taxon>Massarineae</taxon>
        <taxon>Didymosphaeriaceae</taxon>
        <taxon>Pseudopithomyces</taxon>
    </lineage>
</organism>
<feature type="compositionally biased region" description="Polar residues" evidence="1">
    <location>
        <begin position="415"/>
        <end position="430"/>
    </location>
</feature>
<feature type="region of interest" description="Disordered" evidence="1">
    <location>
        <begin position="512"/>
        <end position="541"/>
    </location>
</feature>
<feature type="compositionally biased region" description="Polar residues" evidence="1">
    <location>
        <begin position="299"/>
        <end position="310"/>
    </location>
</feature>
<feature type="compositionally biased region" description="Low complexity" evidence="1">
    <location>
        <begin position="134"/>
        <end position="147"/>
    </location>
</feature>
<feature type="compositionally biased region" description="Polar residues" evidence="1">
    <location>
        <begin position="520"/>
        <end position="541"/>
    </location>
</feature>
<evidence type="ECO:0000256" key="1">
    <source>
        <dbReference type="SAM" id="MobiDB-lite"/>
    </source>
</evidence>
<evidence type="ECO:0000313" key="2">
    <source>
        <dbReference type="EMBL" id="KAK3215607.1"/>
    </source>
</evidence>
<comment type="caution">
    <text evidence="2">The sequence shown here is derived from an EMBL/GenBank/DDBJ whole genome shotgun (WGS) entry which is preliminary data.</text>
</comment>
<feature type="compositionally biased region" description="Low complexity" evidence="1">
    <location>
        <begin position="384"/>
        <end position="410"/>
    </location>
</feature>
<dbReference type="EMBL" id="WVTA01000002">
    <property type="protein sequence ID" value="KAK3215607.1"/>
    <property type="molecule type" value="Genomic_DNA"/>
</dbReference>
<dbReference type="Proteomes" id="UP001280581">
    <property type="component" value="Unassembled WGS sequence"/>
</dbReference>
<feature type="region of interest" description="Disordered" evidence="1">
    <location>
        <begin position="338"/>
        <end position="464"/>
    </location>
</feature>
<dbReference type="AlphaFoldDB" id="A0AAN6M620"/>
<feature type="region of interest" description="Disordered" evidence="1">
    <location>
        <begin position="104"/>
        <end position="178"/>
    </location>
</feature>
<proteinExistence type="predicted"/>
<protein>
    <submittedName>
        <fullName evidence="2">Uncharacterized protein</fullName>
    </submittedName>
</protein>
<feature type="compositionally biased region" description="Basic and acidic residues" evidence="1">
    <location>
        <begin position="268"/>
        <end position="284"/>
    </location>
</feature>
<feature type="region of interest" description="Disordered" evidence="1">
    <location>
        <begin position="193"/>
        <end position="284"/>
    </location>
</feature>
<accession>A0AAN6M620</accession>
<feature type="compositionally biased region" description="Basic and acidic residues" evidence="1">
    <location>
        <begin position="431"/>
        <end position="442"/>
    </location>
</feature>
<keyword evidence="3" id="KW-1185">Reference proteome</keyword>
<reference evidence="2 3" key="1">
    <citation type="submission" date="2021-02" db="EMBL/GenBank/DDBJ databases">
        <title>Genome assembly of Pseudopithomyces chartarum.</title>
        <authorList>
            <person name="Jauregui R."/>
            <person name="Singh J."/>
            <person name="Voisey C."/>
        </authorList>
    </citation>
    <scope>NUCLEOTIDE SEQUENCE [LARGE SCALE GENOMIC DNA]</scope>
    <source>
        <strain evidence="2 3">AGR01</strain>
    </source>
</reference>
<evidence type="ECO:0000313" key="3">
    <source>
        <dbReference type="Proteomes" id="UP001280581"/>
    </source>
</evidence>
<feature type="compositionally biased region" description="Basic and acidic residues" evidence="1">
    <location>
        <begin position="104"/>
        <end position="117"/>
    </location>
</feature>
<feature type="region of interest" description="Disordered" evidence="1">
    <location>
        <begin position="299"/>
        <end position="325"/>
    </location>
</feature>
<feature type="compositionally biased region" description="Basic and acidic residues" evidence="1">
    <location>
        <begin position="708"/>
        <end position="722"/>
    </location>
</feature>
<feature type="region of interest" description="Disordered" evidence="1">
    <location>
        <begin position="682"/>
        <end position="728"/>
    </location>
</feature>
<name>A0AAN6M620_9PLEO</name>
<gene>
    <name evidence="2" type="ORF">GRF29_8g506352</name>
</gene>
<sequence>MFTTRAANTPSLSACPIATAQTHLRIQSVTSTHSQSISTIAPSSAGVDLALADREQSVPPPDTETPRSAIDHLETDTCHNMIIDIPLGTQSSLLMELSHDAHDDHRDRVSADSEHISTDLPRGPLPGWDKQIASSSSKQPGSSPRKSIPSEWKKTTRPQAPVFQTERRQEAREKKRQSAVYLMKDAGEAVSKYITSPSAPSSSMKLSRRQSKASLQSPNSSPNRTSPRHAATITINATTSPTRCPRSNVQSQGRASSAAPSAISTHGTEYHSARSHVSSHESFHSADEYGLDVLTSSQNRQNTDQQQTIQSHAHYSHKSHHSVASADCVGQTAGIRGSMSKLTSHSRSKTESEVTKSKIRPKNSNIALRIPTPHSNLANRDALYPVGSTSGYVSSSPTSPIKSSSRIPRIAPTYDASTKASSLKRSQSTKSLKETKSADSRENPTAVSLRNKGNKKKEYGGPATVNVSRQVRTLNDRGETPIMDVFAAVDEQPPVCVKSRVASYLEDVDPTAYPDHTPFTEDTVSEASLESHSSRKTSTSTIKAPKTNMFVGPATLQAEVSHSERHVYQRQQQENLENDPFVTVNHEDSGLPKNSTLSCSSQNVESSDSTVVIRDRVEAVEPDSDAAIPCGDQLQTSTQDSIANQLVQHSNVTLDLSALDNYGVPWFFYMYPVQMQQSFKSPKKFKGMPRAYKRRDPSLSPKKSNRSLSKDAHSTLNERDVTRGASTKDTVVPFASQLDEIARNAAARYENKAKHSFDSMGTGYMTTAPRSGRPLRQFGNGLYDTFNRNRFRAGMPIEATIPFPDPIPPTGDPQGYPKMDSMKQDSTVRKDYVGYAIEHIADGCGNVNIERAAEWAGKACNACEPDH</sequence>
<feature type="compositionally biased region" description="Basic residues" evidence="1">
    <location>
        <begin position="682"/>
        <end position="693"/>
    </location>
</feature>
<feature type="compositionally biased region" description="Polar residues" evidence="1">
    <location>
        <begin position="233"/>
        <end position="267"/>
    </location>
</feature>